<evidence type="ECO:0000313" key="2">
    <source>
        <dbReference type="EMBL" id="SJZ74189.1"/>
    </source>
</evidence>
<dbReference type="InterPro" id="IPR003812">
    <property type="entry name" value="Fido"/>
</dbReference>
<dbReference type="EMBL" id="FUWU01000022">
    <property type="protein sequence ID" value="SJZ74189.1"/>
    <property type="molecule type" value="Genomic_DNA"/>
</dbReference>
<feature type="domain" description="Fido" evidence="1">
    <location>
        <begin position="9"/>
        <end position="160"/>
    </location>
</feature>
<dbReference type="STRING" id="28122.SAMN02745108_01479"/>
<sequence>MVSDYTHALDTLDDYDYQRLTICNTTATPQFKITYENAKGAIQRLKEKFGGSALFGHERNESFKSSLGQIYQTFDGKEIYPSIEEKAAMLLYLAVKNHSFSDGNKRIAAVLFLWFMENNGVLYNINGGKRIADNTLVAITLLIAESRPEEKDMMVKVVVNPINRDN</sequence>
<proteinExistence type="predicted"/>
<protein>
    <submittedName>
        <fullName evidence="2">Fic/DOC family protein</fullName>
    </submittedName>
</protein>
<dbReference type="Pfam" id="PF02661">
    <property type="entry name" value="Fic"/>
    <property type="match status" value="1"/>
</dbReference>
<name>A0A1T4N4D2_9BACT</name>
<evidence type="ECO:0000259" key="1">
    <source>
        <dbReference type="PROSITE" id="PS51459"/>
    </source>
</evidence>
<dbReference type="InterPro" id="IPR053737">
    <property type="entry name" value="Type_II_TA_Toxin"/>
</dbReference>
<dbReference type="Gene3D" id="1.20.120.1870">
    <property type="entry name" value="Fic/DOC protein, Fido domain"/>
    <property type="match status" value="1"/>
</dbReference>
<dbReference type="InterPro" id="IPR036597">
    <property type="entry name" value="Fido-like_dom_sf"/>
</dbReference>
<dbReference type="PROSITE" id="PS51459">
    <property type="entry name" value="FIDO"/>
    <property type="match status" value="1"/>
</dbReference>
<dbReference type="AlphaFoldDB" id="A0A1T4N4D2"/>
<dbReference type="Proteomes" id="UP000190449">
    <property type="component" value="Unassembled WGS sequence"/>
</dbReference>
<accession>A0A1T4N4D2</accession>
<dbReference type="SUPFAM" id="SSF140931">
    <property type="entry name" value="Fic-like"/>
    <property type="match status" value="1"/>
</dbReference>
<organism evidence="2 3">
    <name type="scientific">Fibrobacter intestinalis</name>
    <dbReference type="NCBI Taxonomy" id="28122"/>
    <lineage>
        <taxon>Bacteria</taxon>
        <taxon>Pseudomonadati</taxon>
        <taxon>Fibrobacterota</taxon>
        <taxon>Fibrobacteria</taxon>
        <taxon>Fibrobacterales</taxon>
        <taxon>Fibrobacteraceae</taxon>
        <taxon>Fibrobacter</taxon>
    </lineage>
</organism>
<evidence type="ECO:0000313" key="3">
    <source>
        <dbReference type="Proteomes" id="UP000190449"/>
    </source>
</evidence>
<reference evidence="2 3" key="1">
    <citation type="submission" date="2017-02" db="EMBL/GenBank/DDBJ databases">
        <authorList>
            <person name="Peterson S.W."/>
        </authorList>
    </citation>
    <scope>NUCLEOTIDE SEQUENCE [LARGE SCALE GENOMIC DNA]</scope>
    <source>
        <strain evidence="2 3">ATCC 43854</strain>
    </source>
</reference>
<gene>
    <name evidence="2" type="ORF">SAMN02745108_01479</name>
</gene>